<keyword evidence="4" id="KW-0560">Oxidoreductase</keyword>
<dbReference type="Pfam" id="PF00067">
    <property type="entry name" value="p450"/>
    <property type="match status" value="1"/>
</dbReference>
<dbReference type="InterPro" id="IPR036396">
    <property type="entry name" value="Cyt_P450_sf"/>
</dbReference>
<comment type="similarity">
    <text evidence="2">Belongs to the cytochrome P450 family.</text>
</comment>
<keyword evidence="6" id="KW-0349">Heme</keyword>
<dbReference type="Gene3D" id="1.10.630.10">
    <property type="entry name" value="Cytochrome P450"/>
    <property type="match status" value="1"/>
</dbReference>
<comment type="caution">
    <text evidence="7">The sequence shown here is derived from an EMBL/GenBank/DDBJ whole genome shotgun (WGS) entry which is preliminary data.</text>
</comment>
<dbReference type="InterPro" id="IPR001128">
    <property type="entry name" value="Cyt_P450"/>
</dbReference>
<dbReference type="GO" id="GO:0020037">
    <property type="term" value="F:heme binding"/>
    <property type="evidence" value="ECO:0007669"/>
    <property type="project" value="InterPro"/>
</dbReference>
<dbReference type="GO" id="GO:0004497">
    <property type="term" value="F:monooxygenase activity"/>
    <property type="evidence" value="ECO:0007669"/>
    <property type="project" value="InterPro"/>
</dbReference>
<evidence type="ECO:0000256" key="3">
    <source>
        <dbReference type="ARBA" id="ARBA00022723"/>
    </source>
</evidence>
<evidence type="ECO:0000313" key="7">
    <source>
        <dbReference type="EMBL" id="KAJ5378863.1"/>
    </source>
</evidence>
<dbReference type="CDD" id="cd11041">
    <property type="entry name" value="CYP503A1-like"/>
    <property type="match status" value="1"/>
</dbReference>
<dbReference type="Proteomes" id="UP001147747">
    <property type="component" value="Unassembled WGS sequence"/>
</dbReference>
<reference evidence="7" key="1">
    <citation type="submission" date="2022-12" db="EMBL/GenBank/DDBJ databases">
        <authorList>
            <person name="Petersen C."/>
        </authorList>
    </citation>
    <scope>NUCLEOTIDE SEQUENCE</scope>
    <source>
        <strain evidence="7">IBT 29677</strain>
    </source>
</reference>
<name>A0A9W9VE73_9EURO</name>
<dbReference type="PANTHER" id="PTHR46206">
    <property type="entry name" value="CYTOCHROME P450"/>
    <property type="match status" value="1"/>
</dbReference>
<keyword evidence="8" id="KW-1185">Reference proteome</keyword>
<dbReference type="EMBL" id="JAPZBU010000011">
    <property type="protein sequence ID" value="KAJ5378863.1"/>
    <property type="molecule type" value="Genomic_DNA"/>
</dbReference>
<dbReference type="GO" id="GO:0005506">
    <property type="term" value="F:iron ion binding"/>
    <property type="evidence" value="ECO:0007669"/>
    <property type="project" value="InterPro"/>
</dbReference>
<dbReference type="OrthoDB" id="1844152at2759"/>
<evidence type="ECO:0000256" key="1">
    <source>
        <dbReference type="ARBA" id="ARBA00001971"/>
    </source>
</evidence>
<evidence type="ECO:0000256" key="6">
    <source>
        <dbReference type="PIRSR" id="PIRSR602403-1"/>
    </source>
</evidence>
<protein>
    <submittedName>
        <fullName evidence="7">Periodic tryptophan protein 2</fullName>
    </submittedName>
</protein>
<evidence type="ECO:0000256" key="5">
    <source>
        <dbReference type="ARBA" id="ARBA00023004"/>
    </source>
</evidence>
<dbReference type="GeneID" id="81375599"/>
<dbReference type="PANTHER" id="PTHR46206:SF7">
    <property type="entry name" value="P450, PUTATIVE (EUROFUNG)-RELATED"/>
    <property type="match status" value="1"/>
</dbReference>
<sequence>MFGHLIARATSRIAGGDALRRNEEWQAIASSYSTNVGLVILLLRPFPDFLRPFVARFLPPVRQMKQQLQSAKKLFTPIVEQRRTAEAANDPAYQKPDDFLQWMMDGVEDEQDFDPEMLAHHMLVLISMAAIHTSSITLTQALYDLIARPEYLQPLREEIQVTLQSGWENATKASLDAQRRLDSFMRESQRFNSIGDLSMHRIVKKSLTLSDGLILPEGTHICFPAGPMSRDSSLVANASNFDGLQWCKESTDRNALKSVHYDTAMDGIDDASPHRSQLTSTTSTSYISLSPAAMHFGYGRQACPGRFFAGCMIKAILSRILMDYDFKFENGRAGWRPANLYVGEHILPNIHLTVLLRKRKLDL</sequence>
<reference evidence="7" key="2">
    <citation type="journal article" date="2023" name="IMA Fungus">
        <title>Comparative genomic study of the Penicillium genus elucidates a diverse pangenome and 15 lateral gene transfer events.</title>
        <authorList>
            <person name="Petersen C."/>
            <person name="Sorensen T."/>
            <person name="Nielsen M.R."/>
            <person name="Sondergaard T.E."/>
            <person name="Sorensen J.L."/>
            <person name="Fitzpatrick D.A."/>
            <person name="Frisvad J.C."/>
            <person name="Nielsen K.L."/>
        </authorList>
    </citation>
    <scope>NUCLEOTIDE SEQUENCE</scope>
    <source>
        <strain evidence="7">IBT 29677</strain>
    </source>
</reference>
<dbReference type="SUPFAM" id="SSF48264">
    <property type="entry name" value="Cytochrome P450"/>
    <property type="match status" value="1"/>
</dbReference>
<dbReference type="PRINTS" id="PR00465">
    <property type="entry name" value="EP450IV"/>
</dbReference>
<gene>
    <name evidence="7" type="ORF">N7509_011982</name>
</gene>
<feature type="binding site" description="axial binding residue" evidence="6">
    <location>
        <position position="303"/>
    </location>
    <ligand>
        <name>heme</name>
        <dbReference type="ChEBI" id="CHEBI:30413"/>
    </ligand>
    <ligandPart>
        <name>Fe</name>
        <dbReference type="ChEBI" id="CHEBI:18248"/>
    </ligandPart>
</feature>
<evidence type="ECO:0000256" key="2">
    <source>
        <dbReference type="ARBA" id="ARBA00010617"/>
    </source>
</evidence>
<organism evidence="7 8">
    <name type="scientific">Penicillium cosmopolitanum</name>
    <dbReference type="NCBI Taxonomy" id="1131564"/>
    <lineage>
        <taxon>Eukaryota</taxon>
        <taxon>Fungi</taxon>
        <taxon>Dikarya</taxon>
        <taxon>Ascomycota</taxon>
        <taxon>Pezizomycotina</taxon>
        <taxon>Eurotiomycetes</taxon>
        <taxon>Eurotiomycetidae</taxon>
        <taxon>Eurotiales</taxon>
        <taxon>Aspergillaceae</taxon>
        <taxon>Penicillium</taxon>
    </lineage>
</organism>
<evidence type="ECO:0000256" key="4">
    <source>
        <dbReference type="ARBA" id="ARBA00023002"/>
    </source>
</evidence>
<dbReference type="GO" id="GO:0043386">
    <property type="term" value="P:mycotoxin biosynthetic process"/>
    <property type="evidence" value="ECO:0007669"/>
    <property type="project" value="UniProtKB-ARBA"/>
</dbReference>
<proteinExistence type="inferred from homology"/>
<comment type="cofactor">
    <cofactor evidence="1 6">
        <name>heme</name>
        <dbReference type="ChEBI" id="CHEBI:30413"/>
    </cofactor>
</comment>
<accession>A0A9W9VE73</accession>
<dbReference type="GO" id="GO:0016705">
    <property type="term" value="F:oxidoreductase activity, acting on paired donors, with incorporation or reduction of molecular oxygen"/>
    <property type="evidence" value="ECO:0007669"/>
    <property type="project" value="InterPro"/>
</dbReference>
<keyword evidence="5 6" id="KW-0408">Iron</keyword>
<keyword evidence="3 6" id="KW-0479">Metal-binding</keyword>
<dbReference type="AlphaFoldDB" id="A0A9W9VE73"/>
<evidence type="ECO:0000313" key="8">
    <source>
        <dbReference type="Proteomes" id="UP001147747"/>
    </source>
</evidence>
<dbReference type="RefSeq" id="XP_056482649.1">
    <property type="nucleotide sequence ID" value="XM_056636619.1"/>
</dbReference>
<dbReference type="InterPro" id="IPR002403">
    <property type="entry name" value="Cyt_P450_E_grp-IV"/>
</dbReference>